<dbReference type="InterPro" id="IPR018120">
    <property type="entry name" value="Glyco_hydro_1_AS"/>
</dbReference>
<dbReference type="InterPro" id="IPR001360">
    <property type="entry name" value="Glyco_hydro_1"/>
</dbReference>
<evidence type="ECO:0000256" key="2">
    <source>
        <dbReference type="ARBA" id="ARBA00022801"/>
    </source>
</evidence>
<evidence type="ECO:0000313" key="7">
    <source>
        <dbReference type="EMBL" id="KRM87486.1"/>
    </source>
</evidence>
<keyword evidence="2 6" id="KW-0378">Hydrolase</keyword>
<dbReference type="InterPro" id="IPR033132">
    <property type="entry name" value="GH_1_N_CS"/>
</dbReference>
<dbReference type="InterPro" id="IPR017853">
    <property type="entry name" value="GH"/>
</dbReference>
<keyword evidence="8" id="KW-1185">Reference proteome</keyword>
<feature type="active site" description="Nucleophile" evidence="4">
    <location>
        <position position="385"/>
    </location>
</feature>
<dbReference type="FunFam" id="3.20.20.80:FF:000004">
    <property type="entry name" value="Beta-glucosidase 6-phospho-beta-glucosidase"/>
    <property type="match status" value="1"/>
</dbReference>
<accession>A0A0R2C6Z6</accession>
<dbReference type="PATRIC" id="fig|1423810.4.peg.1015"/>
<gene>
    <name evidence="7" type="ORF">FD19_GL000992</name>
</gene>
<dbReference type="RefSeq" id="WP_054749912.1">
    <property type="nucleotide sequence ID" value="NZ_AYZK01000002.1"/>
</dbReference>
<dbReference type="Proteomes" id="UP000051789">
    <property type="component" value="Unassembled WGS sequence"/>
</dbReference>
<dbReference type="EMBL" id="AYZK01000002">
    <property type="protein sequence ID" value="KRM87486.1"/>
    <property type="molecule type" value="Genomic_DNA"/>
</dbReference>
<dbReference type="GO" id="GO:0016052">
    <property type="term" value="P:carbohydrate catabolic process"/>
    <property type="evidence" value="ECO:0007669"/>
    <property type="project" value="TreeGrafter"/>
</dbReference>
<protein>
    <submittedName>
        <fullName evidence="7">Beta-glucosidase</fullName>
    </submittedName>
</protein>
<dbReference type="GO" id="GO:0008422">
    <property type="term" value="F:beta-glucosidase activity"/>
    <property type="evidence" value="ECO:0007669"/>
    <property type="project" value="TreeGrafter"/>
</dbReference>
<proteinExistence type="inferred from homology"/>
<evidence type="ECO:0000256" key="6">
    <source>
        <dbReference type="RuleBase" id="RU004468"/>
    </source>
</evidence>
<evidence type="ECO:0000256" key="4">
    <source>
        <dbReference type="PROSITE-ProRule" id="PRU10055"/>
    </source>
</evidence>
<evidence type="ECO:0000256" key="1">
    <source>
        <dbReference type="ARBA" id="ARBA00010838"/>
    </source>
</evidence>
<sequence length="490" mass="56124">MYKPDYPTKFPEGFLWGGATAANQVEGAWNVDGKGLTTADVVRKADNRKDMASADAVDQESLKVALADQTDTHYPKRRGVDFYHHYQEDIKLFAEMGFKVYRFSIAWSRIFPNGDEATPNEAGLKFYDRVLDELAKYNIEPLITLSHYEMPIGLTIKQNGWASRKTIADFNRFTEVVFKRYRGRVKYWLTFNEINTSTWGFHETGAIDAGMTPEQQMQIRYQSVHNQFVASAIATKQLHTIDPHAQIGCMLARQQTYPKTPNPVDVVAAQQADDLNLFFTDVQARGEYPEYMNRYFAEHHVHIEFGEHDAQVLRENPVDFISFSYYMTTVTSANEDGNAAGNMATGGRNPYLKESDWGWQIDPVGLRITLDEMWDRYRKPLFVVENGLGAVDKLEDGHVHDGYRIDYLRQHIEQMREAVSDGVQLMGYTMWGPIDLISFSTSEMSKRYGFIYVDQDDAGHGTLKRIRKDSFYWYKQVIASNGADLSDIPS</sequence>
<evidence type="ECO:0000256" key="5">
    <source>
        <dbReference type="RuleBase" id="RU003690"/>
    </source>
</evidence>
<dbReference type="PANTHER" id="PTHR10353:SF122">
    <property type="entry name" value="6-PHOSPHO-BETA-GLUCOSIDASE ASCB-RELATED"/>
    <property type="match status" value="1"/>
</dbReference>
<dbReference type="STRING" id="1423810.FD19_GL000992"/>
<name>A0A0R2C6Z6_9LACO</name>
<reference evidence="7 8" key="1">
    <citation type="journal article" date="2015" name="Genome Announc.">
        <title>Expanding the biotechnology potential of lactobacilli through comparative genomics of 213 strains and associated genera.</title>
        <authorList>
            <person name="Sun Z."/>
            <person name="Harris H.M."/>
            <person name="McCann A."/>
            <person name="Guo C."/>
            <person name="Argimon S."/>
            <person name="Zhang W."/>
            <person name="Yang X."/>
            <person name="Jeffery I.B."/>
            <person name="Cooney J.C."/>
            <person name="Kagawa T.F."/>
            <person name="Liu W."/>
            <person name="Song Y."/>
            <person name="Salvetti E."/>
            <person name="Wrobel A."/>
            <person name="Rasinkangas P."/>
            <person name="Parkhill J."/>
            <person name="Rea M.C."/>
            <person name="O'Sullivan O."/>
            <person name="Ritari J."/>
            <person name="Douillard F.P."/>
            <person name="Paul Ross R."/>
            <person name="Yang R."/>
            <person name="Briner A.E."/>
            <person name="Felis G.E."/>
            <person name="de Vos W.M."/>
            <person name="Barrangou R."/>
            <person name="Klaenhammer T.R."/>
            <person name="Caufield P.W."/>
            <person name="Cui Y."/>
            <person name="Zhang H."/>
            <person name="O'Toole P.W."/>
        </authorList>
    </citation>
    <scope>NUCLEOTIDE SEQUENCE [LARGE SCALE GENOMIC DNA]</scope>
    <source>
        <strain evidence="7 8">DSM 22698</strain>
    </source>
</reference>
<dbReference type="PANTHER" id="PTHR10353">
    <property type="entry name" value="GLYCOSYL HYDROLASE"/>
    <property type="match status" value="1"/>
</dbReference>
<dbReference type="PROSITE" id="PS00653">
    <property type="entry name" value="GLYCOSYL_HYDROL_F1_2"/>
    <property type="match status" value="1"/>
</dbReference>
<dbReference type="AlphaFoldDB" id="A0A0R2C6Z6"/>
<dbReference type="PRINTS" id="PR00131">
    <property type="entry name" value="GLHYDRLASE1"/>
</dbReference>
<keyword evidence="3 6" id="KW-0326">Glycosidase</keyword>
<comment type="caution">
    <text evidence="7">The sequence shown here is derived from an EMBL/GenBank/DDBJ whole genome shotgun (WGS) entry which is preliminary data.</text>
</comment>
<comment type="similarity">
    <text evidence="1 5">Belongs to the glycosyl hydrolase 1 family.</text>
</comment>
<dbReference type="PROSITE" id="PS00572">
    <property type="entry name" value="GLYCOSYL_HYDROL_F1_1"/>
    <property type="match status" value="1"/>
</dbReference>
<dbReference type="SUPFAM" id="SSF51445">
    <property type="entry name" value="(Trans)glycosidases"/>
    <property type="match status" value="1"/>
</dbReference>
<evidence type="ECO:0000256" key="3">
    <source>
        <dbReference type="ARBA" id="ARBA00023295"/>
    </source>
</evidence>
<evidence type="ECO:0000313" key="8">
    <source>
        <dbReference type="Proteomes" id="UP000051789"/>
    </source>
</evidence>
<dbReference type="GO" id="GO:0005829">
    <property type="term" value="C:cytosol"/>
    <property type="evidence" value="ECO:0007669"/>
    <property type="project" value="TreeGrafter"/>
</dbReference>
<dbReference type="Gene3D" id="3.20.20.80">
    <property type="entry name" value="Glycosidases"/>
    <property type="match status" value="1"/>
</dbReference>
<organism evidence="7 8">
    <name type="scientific">Lacticaseibacillus thailandensis DSM 22698 = JCM 13996</name>
    <dbReference type="NCBI Taxonomy" id="1423810"/>
    <lineage>
        <taxon>Bacteria</taxon>
        <taxon>Bacillati</taxon>
        <taxon>Bacillota</taxon>
        <taxon>Bacilli</taxon>
        <taxon>Lactobacillales</taxon>
        <taxon>Lactobacillaceae</taxon>
        <taxon>Lacticaseibacillus</taxon>
    </lineage>
</organism>
<dbReference type="Pfam" id="PF00232">
    <property type="entry name" value="Glyco_hydro_1"/>
    <property type="match status" value="1"/>
</dbReference>
<dbReference type="OrthoDB" id="1688691at2"/>